<accession>A0A0E0C5G3</accession>
<dbReference type="PANTHER" id="PTHR13325">
    <property type="entry name" value="PROTEASE M50 MEMBRANE-BOUND TRANSCRIPTION FACTOR SITE 2 PROTEASE"/>
    <property type="match status" value="1"/>
</dbReference>
<dbReference type="InterPro" id="IPR008915">
    <property type="entry name" value="Peptidase_M50"/>
</dbReference>
<dbReference type="eggNOG" id="KOG2921">
    <property type="taxonomic scope" value="Eukaryota"/>
</dbReference>
<dbReference type="Pfam" id="PF02163">
    <property type="entry name" value="Peptidase_M50"/>
    <property type="match status" value="1"/>
</dbReference>
<organism evidence="9">
    <name type="scientific">Oryza meridionalis</name>
    <dbReference type="NCBI Taxonomy" id="40149"/>
    <lineage>
        <taxon>Eukaryota</taxon>
        <taxon>Viridiplantae</taxon>
        <taxon>Streptophyta</taxon>
        <taxon>Embryophyta</taxon>
        <taxon>Tracheophyta</taxon>
        <taxon>Spermatophyta</taxon>
        <taxon>Magnoliopsida</taxon>
        <taxon>Liliopsida</taxon>
        <taxon>Poales</taxon>
        <taxon>Poaceae</taxon>
        <taxon>BOP clade</taxon>
        <taxon>Oryzoideae</taxon>
        <taxon>Oryzeae</taxon>
        <taxon>Oryzinae</taxon>
        <taxon>Oryza</taxon>
    </lineage>
</organism>
<feature type="compositionally biased region" description="Basic and acidic residues" evidence="6">
    <location>
        <begin position="15"/>
        <end position="26"/>
    </location>
</feature>
<dbReference type="GO" id="GO:0031293">
    <property type="term" value="P:membrane protein intracellular domain proteolysis"/>
    <property type="evidence" value="ECO:0007669"/>
    <property type="project" value="TreeGrafter"/>
</dbReference>
<dbReference type="Gramene" id="OMERI01G22760.2">
    <property type="protein sequence ID" value="OMERI01G22760.2"/>
    <property type="gene ID" value="OMERI01G22760"/>
</dbReference>
<evidence type="ECO:0000256" key="1">
    <source>
        <dbReference type="ARBA" id="ARBA00004127"/>
    </source>
</evidence>
<reference evidence="9" key="1">
    <citation type="submission" date="2015-04" db="UniProtKB">
        <authorList>
            <consortium name="EnsemblPlants"/>
        </authorList>
    </citation>
    <scope>IDENTIFICATION</scope>
</reference>
<evidence type="ECO:0000256" key="2">
    <source>
        <dbReference type="ARBA" id="ARBA00022692"/>
    </source>
</evidence>
<dbReference type="STRING" id="40149.A0A0E0C5G3"/>
<dbReference type="Proteomes" id="UP000008021">
    <property type="component" value="Chromosome 1"/>
</dbReference>
<evidence type="ECO:0000313" key="9">
    <source>
        <dbReference type="EnsemblPlants" id="OMERI01G22760.2"/>
    </source>
</evidence>
<feature type="transmembrane region" description="Helical" evidence="7">
    <location>
        <begin position="199"/>
        <end position="220"/>
    </location>
</feature>
<dbReference type="AlphaFoldDB" id="A0A0E0C5G3"/>
<dbReference type="PANTHER" id="PTHR13325:SF3">
    <property type="entry name" value="MEMBRANE-BOUND TRANSCRIPTION FACTOR SITE-2 PROTEASE"/>
    <property type="match status" value="1"/>
</dbReference>
<protein>
    <recommendedName>
        <fullName evidence="5">Endopeptidase S2P</fullName>
    </recommendedName>
</protein>
<sequence>MSTPLSPLQNTQNPHELRATNERDQEKGMVGRAATYLRTRSCRIWSRNLDGDWRSIIPTSLLLPTNLLPLPCSTRPIPPRIRRKSSTVIAASLELPLDQGRSWICPCGCESETDEQNGRRKEEDKEGGDLIPPKLAVSKPSLCAGMIGGVGRSRRRGRAPPALPSSAAARRAEHSMLLWDSIGAVYFSGRSFSTWLQNLLASSFGISIMDIAAIIASTVFSIAFHEFGHAVAAASEGIQIEYVAVFVAALFPGALIALNCDQLQNLPLFSMLRIYSAGIWHNVMLCGVCAIMALLLPVVLYPLFVTGDGLMITRVPEASPLSGYLSAHNFILSVDGLNITRADEWMKMLTQDNVVQISSRDLLEGGYRATGSRKGYCVPNSWMDASKNLWQINDKLSCPDDLIAFQRMSEKGIGKKEVEDKYCLIAKDVVKLKKCGNGWRGAEDGRSNFACLEDEYCLVPVLGPGISWIEISYTRPYSLECLQKERNSSLLHDGNNNPGLGPCQGTFVYAGDLLSAAHSIKLSSYRPRWPLLLFIADVPRILQDGLSCLFRVSAALAVVNCLPVYFLDGEAVLETMLSYFSWFTRRQQRNILKI</sequence>
<keyword evidence="2 7" id="KW-0812">Transmembrane</keyword>
<evidence type="ECO:0000313" key="10">
    <source>
        <dbReference type="Proteomes" id="UP000008021"/>
    </source>
</evidence>
<dbReference type="GO" id="GO:0005737">
    <property type="term" value="C:cytoplasm"/>
    <property type="evidence" value="ECO:0007669"/>
    <property type="project" value="TreeGrafter"/>
</dbReference>
<dbReference type="GO" id="GO:1905897">
    <property type="term" value="P:regulation of response to endoplasmic reticulum stress"/>
    <property type="evidence" value="ECO:0007669"/>
    <property type="project" value="TreeGrafter"/>
</dbReference>
<comment type="subcellular location">
    <subcellularLocation>
        <location evidence="1">Endomembrane system</location>
        <topology evidence="1">Multi-pass membrane protein</topology>
    </subcellularLocation>
</comment>
<dbReference type="InterPro" id="IPR001193">
    <property type="entry name" value="MBTPS2"/>
</dbReference>
<dbReference type="GO" id="GO:0016020">
    <property type="term" value="C:membrane"/>
    <property type="evidence" value="ECO:0007669"/>
    <property type="project" value="InterPro"/>
</dbReference>
<evidence type="ECO:0000256" key="5">
    <source>
        <dbReference type="ARBA" id="ARBA00032658"/>
    </source>
</evidence>
<feature type="transmembrane region" description="Helical" evidence="7">
    <location>
        <begin position="279"/>
        <end position="304"/>
    </location>
</feature>
<evidence type="ECO:0000256" key="4">
    <source>
        <dbReference type="ARBA" id="ARBA00023136"/>
    </source>
</evidence>
<dbReference type="PRINTS" id="PR01000">
    <property type="entry name" value="SREBPS2PTASE"/>
</dbReference>
<feature type="region of interest" description="Disordered" evidence="6">
    <location>
        <begin position="111"/>
        <end position="130"/>
    </location>
</feature>
<dbReference type="EnsemblPlants" id="OMERI01G22760.2">
    <property type="protein sequence ID" value="OMERI01G22760.2"/>
    <property type="gene ID" value="OMERI01G22760"/>
</dbReference>
<name>A0A0E0C5G3_9ORYZ</name>
<feature type="compositionally biased region" description="Polar residues" evidence="6">
    <location>
        <begin position="1"/>
        <end position="14"/>
    </location>
</feature>
<reference evidence="9" key="2">
    <citation type="submission" date="2018-05" db="EMBL/GenBank/DDBJ databases">
        <title>OmerRS3 (Oryza meridionalis Reference Sequence Version 3).</title>
        <authorList>
            <person name="Zhang J."/>
            <person name="Kudrna D."/>
            <person name="Lee S."/>
            <person name="Talag J."/>
            <person name="Welchert J."/>
            <person name="Wing R.A."/>
        </authorList>
    </citation>
    <scope>NUCLEOTIDE SEQUENCE [LARGE SCALE GENOMIC DNA]</scope>
    <source>
        <strain evidence="9">cv. OR44</strain>
    </source>
</reference>
<evidence type="ECO:0000256" key="3">
    <source>
        <dbReference type="ARBA" id="ARBA00022989"/>
    </source>
</evidence>
<keyword evidence="10" id="KW-1185">Reference proteome</keyword>
<keyword evidence="3 7" id="KW-1133">Transmembrane helix</keyword>
<feature type="compositionally biased region" description="Basic and acidic residues" evidence="6">
    <location>
        <begin position="116"/>
        <end position="128"/>
    </location>
</feature>
<feature type="domain" description="Peptidase M50" evidence="8">
    <location>
        <begin position="215"/>
        <end position="337"/>
    </location>
</feature>
<evidence type="ECO:0000256" key="6">
    <source>
        <dbReference type="SAM" id="MobiDB-lite"/>
    </source>
</evidence>
<keyword evidence="4 7" id="KW-0472">Membrane</keyword>
<feature type="region of interest" description="Disordered" evidence="6">
    <location>
        <begin position="1"/>
        <end position="26"/>
    </location>
</feature>
<feature type="transmembrane region" description="Helical" evidence="7">
    <location>
        <begin position="240"/>
        <end position="258"/>
    </location>
</feature>
<evidence type="ECO:0000256" key="7">
    <source>
        <dbReference type="SAM" id="Phobius"/>
    </source>
</evidence>
<evidence type="ECO:0000259" key="8">
    <source>
        <dbReference type="Pfam" id="PF02163"/>
    </source>
</evidence>
<dbReference type="GO" id="GO:0012505">
    <property type="term" value="C:endomembrane system"/>
    <property type="evidence" value="ECO:0007669"/>
    <property type="project" value="UniProtKB-SubCell"/>
</dbReference>
<proteinExistence type="predicted"/>
<dbReference type="GO" id="GO:0004222">
    <property type="term" value="F:metalloendopeptidase activity"/>
    <property type="evidence" value="ECO:0007669"/>
    <property type="project" value="InterPro"/>
</dbReference>